<evidence type="ECO:0000256" key="3">
    <source>
        <dbReference type="PIRSR" id="PIRSR016184-1"/>
    </source>
</evidence>
<proteinExistence type="inferred from homology"/>
<dbReference type="RefSeq" id="WP_162362314.1">
    <property type="nucleotide sequence ID" value="NZ_CP047591.1"/>
</dbReference>
<feature type="active site" evidence="3">
    <location>
        <position position="47"/>
    </location>
</feature>
<organism evidence="4 5">
    <name type="scientific">Aminipila terrae</name>
    <dbReference type="NCBI Taxonomy" id="2697030"/>
    <lineage>
        <taxon>Bacteria</taxon>
        <taxon>Bacillati</taxon>
        <taxon>Bacillota</taxon>
        <taxon>Clostridia</taxon>
        <taxon>Peptostreptococcales</taxon>
        <taxon>Anaerovoracaceae</taxon>
        <taxon>Aminipila</taxon>
    </lineage>
</organism>
<dbReference type="InterPro" id="IPR003719">
    <property type="entry name" value="Phenazine_PhzF-like"/>
</dbReference>
<dbReference type="SUPFAM" id="SSF54506">
    <property type="entry name" value="Diaminopimelate epimerase-like"/>
    <property type="match status" value="1"/>
</dbReference>
<reference evidence="4 5" key="1">
    <citation type="submission" date="2020-01" db="EMBL/GenBank/DDBJ databases">
        <title>Genomic analysis of Aminipila sp. CBA3637.</title>
        <authorList>
            <person name="Kim Y.B."/>
            <person name="Roh S.W."/>
        </authorList>
    </citation>
    <scope>NUCLEOTIDE SEQUENCE [LARGE SCALE GENOMIC DNA]</scope>
    <source>
        <strain evidence="4 5">CBA3637</strain>
    </source>
</reference>
<dbReference type="GO" id="GO:0005737">
    <property type="term" value="C:cytoplasm"/>
    <property type="evidence" value="ECO:0007669"/>
    <property type="project" value="TreeGrafter"/>
</dbReference>
<dbReference type="EMBL" id="CP047591">
    <property type="protein sequence ID" value="QHI72546.1"/>
    <property type="molecule type" value="Genomic_DNA"/>
</dbReference>
<dbReference type="Gene3D" id="3.10.310.10">
    <property type="entry name" value="Diaminopimelate Epimerase, Chain A, domain 1"/>
    <property type="match status" value="2"/>
</dbReference>
<dbReference type="Pfam" id="PF02567">
    <property type="entry name" value="PhzC-PhzF"/>
    <property type="match status" value="1"/>
</dbReference>
<evidence type="ECO:0000256" key="1">
    <source>
        <dbReference type="ARBA" id="ARBA00008270"/>
    </source>
</evidence>
<keyword evidence="5" id="KW-1185">Reference proteome</keyword>
<dbReference type="Proteomes" id="UP000463883">
    <property type="component" value="Chromosome"/>
</dbReference>
<protein>
    <submittedName>
        <fullName evidence="4">PhzF family phenazine biosynthesis isomerase</fullName>
    </submittedName>
</protein>
<gene>
    <name evidence="4" type="ORF">Ami3637_09180</name>
</gene>
<accession>A0A6P1MLM0</accession>
<dbReference type="KEGG" id="amic:Ami3637_09180"/>
<dbReference type="AlphaFoldDB" id="A0A6P1MLM0"/>
<dbReference type="NCBIfam" id="TIGR00654">
    <property type="entry name" value="PhzF_family"/>
    <property type="match status" value="1"/>
</dbReference>
<name>A0A6P1MLM0_9FIRM</name>
<evidence type="ECO:0000313" key="5">
    <source>
        <dbReference type="Proteomes" id="UP000463883"/>
    </source>
</evidence>
<dbReference type="PANTHER" id="PTHR13774:SF39">
    <property type="entry name" value="BIOSYNTHESIS PROTEIN, PUTATIVE-RELATED"/>
    <property type="match status" value="1"/>
</dbReference>
<keyword evidence="2 4" id="KW-0413">Isomerase</keyword>
<dbReference type="GO" id="GO:0016853">
    <property type="term" value="F:isomerase activity"/>
    <property type="evidence" value="ECO:0007669"/>
    <property type="project" value="UniProtKB-KW"/>
</dbReference>
<comment type="similarity">
    <text evidence="1">Belongs to the PhzF family.</text>
</comment>
<sequence>MKFQIIDAFSDKIFGGNPAGVVLLDEGQEFPSDDIMLKTAAELRYSETAFIKRVGQEKFNIRYFTPAAEVDLCGHATIGSFGAMMEWAIVSTNGKYSLETLAGCLKVEIKDGFIFMEMGEPVNKGTITDENKKAELAAVMGIRAEDIIMDPELISTGLPDIMLGVGSKNVLNHIKPDFAALARLSEVYQVTGVHAFSLGEEGSGITADCRNFAPLYDIDEEAATGTSNGALTYYLYEKGIIKPGETNIFLQGEAMNRPSKIMSRLSVTGIKPEIYVGGVYKKLVEGKIDI</sequence>
<evidence type="ECO:0000313" key="4">
    <source>
        <dbReference type="EMBL" id="QHI72546.1"/>
    </source>
</evidence>
<dbReference type="PANTHER" id="PTHR13774">
    <property type="entry name" value="PHENAZINE BIOSYNTHESIS PROTEIN"/>
    <property type="match status" value="1"/>
</dbReference>
<dbReference type="PIRSF" id="PIRSF016184">
    <property type="entry name" value="PhzC_PhzF"/>
    <property type="match status" value="1"/>
</dbReference>
<evidence type="ECO:0000256" key="2">
    <source>
        <dbReference type="ARBA" id="ARBA00023235"/>
    </source>
</evidence>